<dbReference type="InterPro" id="IPR022536">
    <property type="entry name" value="EspC"/>
</dbReference>
<evidence type="ECO:0000256" key="1">
    <source>
        <dbReference type="SAM" id="MobiDB-lite"/>
    </source>
</evidence>
<gene>
    <name evidence="2" type="ORF">DTL70_14030</name>
</gene>
<keyword evidence="3" id="KW-1185">Reference proteome</keyword>
<dbReference type="Pfam" id="PF10824">
    <property type="entry name" value="T7SS_ESX_EspC"/>
    <property type="match status" value="1"/>
</dbReference>
<feature type="compositionally biased region" description="Gly residues" evidence="1">
    <location>
        <begin position="33"/>
        <end position="46"/>
    </location>
</feature>
<evidence type="ECO:0008006" key="4">
    <source>
        <dbReference type="Google" id="ProtNLM"/>
    </source>
</evidence>
<dbReference type="InterPro" id="IPR036689">
    <property type="entry name" value="ESAT-6-like_sf"/>
</dbReference>
<dbReference type="Proteomes" id="UP000252914">
    <property type="component" value="Unassembled WGS sequence"/>
</dbReference>
<feature type="compositionally biased region" description="Pro residues" evidence="1">
    <location>
        <begin position="190"/>
        <end position="200"/>
    </location>
</feature>
<organism evidence="2 3">
    <name type="scientific">Streptomyces diacarni</name>
    <dbReference type="NCBI Taxonomy" id="2800381"/>
    <lineage>
        <taxon>Bacteria</taxon>
        <taxon>Bacillati</taxon>
        <taxon>Actinomycetota</taxon>
        <taxon>Actinomycetes</taxon>
        <taxon>Kitasatosporales</taxon>
        <taxon>Streptomycetaceae</taxon>
        <taxon>Streptomyces</taxon>
    </lineage>
</organism>
<dbReference type="RefSeq" id="WP_114022223.1">
    <property type="nucleotide sequence ID" value="NZ_QOIN01000042.1"/>
</dbReference>
<feature type="region of interest" description="Disordered" evidence="1">
    <location>
        <begin position="165"/>
        <end position="200"/>
    </location>
</feature>
<feature type="region of interest" description="Disordered" evidence="1">
    <location>
        <begin position="18"/>
        <end position="51"/>
    </location>
</feature>
<dbReference type="Gene3D" id="1.10.287.1060">
    <property type="entry name" value="ESAT-6-like"/>
    <property type="match status" value="1"/>
</dbReference>
<dbReference type="GO" id="GO:0009306">
    <property type="term" value="P:protein secretion"/>
    <property type="evidence" value="ECO:0007669"/>
    <property type="project" value="InterPro"/>
</dbReference>
<evidence type="ECO:0000313" key="2">
    <source>
        <dbReference type="EMBL" id="RCG23738.1"/>
    </source>
</evidence>
<feature type="compositionally biased region" description="Low complexity" evidence="1">
    <location>
        <begin position="180"/>
        <end position="189"/>
    </location>
</feature>
<comment type="caution">
    <text evidence="2">The sequence shown here is derived from an EMBL/GenBank/DDBJ whole genome shotgun (WGS) entry which is preliminary data.</text>
</comment>
<dbReference type="EMBL" id="QOIN01000042">
    <property type="protein sequence ID" value="RCG23738.1"/>
    <property type="molecule type" value="Genomic_DNA"/>
</dbReference>
<dbReference type="SUPFAM" id="SSF140453">
    <property type="entry name" value="EsxAB dimer-like"/>
    <property type="match status" value="1"/>
</dbReference>
<reference evidence="2 3" key="1">
    <citation type="submission" date="2018-06" db="EMBL/GenBank/DDBJ databases">
        <title>Streptomyces reniochalinae sp. nov. and Streptomyces diacarnus sp. nov. from marine sponges.</title>
        <authorList>
            <person name="Li L."/>
        </authorList>
    </citation>
    <scope>NUCLEOTIDE SEQUENCE [LARGE SCALE GENOMIC DNA]</scope>
    <source>
        <strain evidence="2 3">LHW51701</strain>
    </source>
</reference>
<name>A0A367F041_9ACTN</name>
<protein>
    <recommendedName>
        <fullName evidence="4">WXG100 family type VII secretion target</fullName>
    </recommendedName>
</protein>
<accession>A0A367F041</accession>
<proteinExistence type="predicted"/>
<evidence type="ECO:0000313" key="3">
    <source>
        <dbReference type="Proteomes" id="UP000252914"/>
    </source>
</evidence>
<dbReference type="AlphaFoldDB" id="A0A367F041"/>
<sequence length="200" mass="21002">MSFGEEWAGLVANARAGQSTSMRLNHAPSPEQGPGGGNGGGQGSGKGLHVTPHVLRTFAGKAEKVSDDFQKTDNETMAETEQVPGSMKGFASDEAFKDFQEMWRGQMRYLDGLYTGVAKALRAAAKTFKAEDVRRKAEIDKAVPDGQGLNRGPVYGPFVNGAEKPMYGPFVSPPPTSKSGVPAPGAQGPALPPVTPEPTS</sequence>